<evidence type="ECO:0000313" key="2">
    <source>
        <dbReference type="EMBL" id="AKJ96289.1"/>
    </source>
</evidence>
<dbReference type="KEGG" id="tvr:TVD_13370"/>
<dbReference type="OrthoDB" id="5291529at2"/>
<dbReference type="EMBL" id="CP011367">
    <property type="protein sequence ID" value="AKJ96289.1"/>
    <property type="molecule type" value="Genomic_DNA"/>
</dbReference>
<dbReference type="Gene3D" id="2.40.160.10">
    <property type="entry name" value="Porin"/>
    <property type="match status" value="1"/>
</dbReference>
<evidence type="ECO:0000313" key="3">
    <source>
        <dbReference type="Proteomes" id="UP000064201"/>
    </source>
</evidence>
<keyword evidence="1" id="KW-0732">Signal</keyword>
<dbReference type="AlphaFoldDB" id="A0A0G3G7C9"/>
<feature type="signal peptide" evidence="1">
    <location>
        <begin position="1"/>
        <end position="26"/>
    </location>
</feature>
<organism evidence="2 3">
    <name type="scientific">Thioalkalivibrio versutus</name>
    <dbReference type="NCBI Taxonomy" id="106634"/>
    <lineage>
        <taxon>Bacteria</taxon>
        <taxon>Pseudomonadati</taxon>
        <taxon>Pseudomonadota</taxon>
        <taxon>Gammaproteobacteria</taxon>
        <taxon>Chromatiales</taxon>
        <taxon>Ectothiorhodospiraceae</taxon>
        <taxon>Thioalkalivibrio</taxon>
    </lineage>
</organism>
<dbReference type="RefSeq" id="WP_047251831.1">
    <property type="nucleotide sequence ID" value="NZ_CP011367.1"/>
</dbReference>
<keyword evidence="3" id="KW-1185">Reference proteome</keyword>
<protein>
    <submittedName>
        <fullName evidence="2">Uncharacterized protein</fullName>
    </submittedName>
</protein>
<reference evidence="2 3" key="1">
    <citation type="submission" date="2015-04" db="EMBL/GenBank/DDBJ databases">
        <title>Complete Sequence for the Genome of the Thioalkalivibrio versutus D301.</title>
        <authorList>
            <person name="Mu T."/>
            <person name="Zhou J."/>
            <person name="Xu X."/>
        </authorList>
    </citation>
    <scope>NUCLEOTIDE SEQUENCE [LARGE SCALE GENOMIC DNA]</scope>
    <source>
        <strain evidence="2 3">D301</strain>
    </source>
</reference>
<accession>A0A0G3G7C9</accession>
<dbReference type="PATRIC" id="fig|106634.4.peg.2728"/>
<feature type="chain" id="PRO_5002553741" evidence="1">
    <location>
        <begin position="27"/>
        <end position="442"/>
    </location>
</feature>
<name>A0A0G3G7C9_9GAMM</name>
<evidence type="ECO:0000256" key="1">
    <source>
        <dbReference type="SAM" id="SignalP"/>
    </source>
</evidence>
<proteinExistence type="predicted"/>
<gene>
    <name evidence="2" type="ORF">TVD_13370</name>
</gene>
<dbReference type="Proteomes" id="UP000064201">
    <property type="component" value="Chromosome"/>
</dbReference>
<dbReference type="SUPFAM" id="SSF56935">
    <property type="entry name" value="Porins"/>
    <property type="match status" value="1"/>
</dbReference>
<dbReference type="InterPro" id="IPR023614">
    <property type="entry name" value="Porin_dom_sf"/>
</dbReference>
<sequence>MKTTTRWALKSLVFATALGLAAPAQSANWLMLQGTEPEDAAARAHFWGFVQPGFKHDASDPNPGGAYVPPKLIGPDLTSQSGFNLNRARIGARGTGFPLDGRINYFIMAELGNNGITQPGNSFAKLTDASITLNHLPGARVRVGLFKTPGSEEVFQGIVNLDYIEFTNFANQQLIERLPNDRYTSNMPPQPMDSAGDLNRFDKSVAAGRDTGIQVFDTFEFGDWEHSYAVMVGNGNGLNVGDMDNNRDTYLYWSSEYIFGGQGPRVEGVKMFAWDQRGKRRLDHTNDGVHNPETFDRERRGLGVRYLKKPWRIAAEYGTAEGMIWVGPHAPTFDMNPAVPAGNGVNGKADGYQVDVGYYIPNTKWEVAGRYDIYNRLKNDPFETRWETLTLAAQYHFNPKTRLTLNYIMRDVEAVNFPSGAGPNANVDGIGNRTAIQLTHIF</sequence>